<evidence type="ECO:0000313" key="2">
    <source>
        <dbReference type="Proteomes" id="UP000027195"/>
    </source>
</evidence>
<protein>
    <submittedName>
        <fullName evidence="1">Uncharacterized protein</fullName>
    </submittedName>
</protein>
<evidence type="ECO:0000313" key="1">
    <source>
        <dbReference type="EMBL" id="KDQ13385.1"/>
    </source>
</evidence>
<accession>A0A067MFE3</accession>
<dbReference type="EMBL" id="KL198044">
    <property type="protein sequence ID" value="KDQ13385.1"/>
    <property type="molecule type" value="Genomic_DNA"/>
</dbReference>
<sequence length="320" mass="35859">MPQTKRKHFIPGFPTLSVNEQPITSEEPVGLRPSIYSGCPSYSVHVDYEYKAFERLPTYREGVAALVDHARCLYEHTNADIIVLAAQPEGGSATTYFSQGLLNDPDARRLCESFPGIFQDAIAPRREVLHIKKEILYSAQCASSPLTVPVIRVPSRHPKFPPELAEYLDYICADSELWGGIKALWEDQNTKHLRRSLNRLGLTREQKAYIELLMLQTGFASQGSHTVWHERMTAWPATLQCFDGSICAYCIQQSSAPQPHVNLNGHIFAIQYKLSMREWTAAMLVRLRLLGRLLSALAGESCGELTQTRNICQSRAGVGV</sequence>
<keyword evidence="2" id="KW-1185">Reference proteome</keyword>
<dbReference type="AlphaFoldDB" id="A0A067MFE3"/>
<dbReference type="InParanoid" id="A0A067MFE3"/>
<name>A0A067MFE3_BOTB1</name>
<dbReference type="Proteomes" id="UP000027195">
    <property type="component" value="Unassembled WGS sequence"/>
</dbReference>
<gene>
    <name evidence="1" type="ORF">BOTBODRAFT_45310</name>
</gene>
<organism evidence="1 2">
    <name type="scientific">Botryobasidium botryosum (strain FD-172 SS1)</name>
    <dbReference type="NCBI Taxonomy" id="930990"/>
    <lineage>
        <taxon>Eukaryota</taxon>
        <taxon>Fungi</taxon>
        <taxon>Dikarya</taxon>
        <taxon>Basidiomycota</taxon>
        <taxon>Agaricomycotina</taxon>
        <taxon>Agaricomycetes</taxon>
        <taxon>Cantharellales</taxon>
        <taxon>Botryobasidiaceae</taxon>
        <taxon>Botryobasidium</taxon>
    </lineage>
</organism>
<reference evidence="2" key="1">
    <citation type="journal article" date="2014" name="Proc. Natl. Acad. Sci. U.S.A.">
        <title>Extensive sampling of basidiomycete genomes demonstrates inadequacy of the white-rot/brown-rot paradigm for wood decay fungi.</title>
        <authorList>
            <person name="Riley R."/>
            <person name="Salamov A.A."/>
            <person name="Brown D.W."/>
            <person name="Nagy L.G."/>
            <person name="Floudas D."/>
            <person name="Held B.W."/>
            <person name="Levasseur A."/>
            <person name="Lombard V."/>
            <person name="Morin E."/>
            <person name="Otillar R."/>
            <person name="Lindquist E.A."/>
            <person name="Sun H."/>
            <person name="LaButti K.M."/>
            <person name="Schmutz J."/>
            <person name="Jabbour D."/>
            <person name="Luo H."/>
            <person name="Baker S.E."/>
            <person name="Pisabarro A.G."/>
            <person name="Walton J.D."/>
            <person name="Blanchette R.A."/>
            <person name="Henrissat B."/>
            <person name="Martin F."/>
            <person name="Cullen D."/>
            <person name="Hibbett D.S."/>
            <person name="Grigoriev I.V."/>
        </authorList>
    </citation>
    <scope>NUCLEOTIDE SEQUENCE [LARGE SCALE GENOMIC DNA]</scope>
    <source>
        <strain evidence="2">FD-172 SS1</strain>
    </source>
</reference>
<dbReference type="HOGENOM" id="CLU_868751_0_0_1"/>
<proteinExistence type="predicted"/>